<evidence type="ECO:0000256" key="1">
    <source>
        <dbReference type="ARBA" id="ARBA00004141"/>
    </source>
</evidence>
<dbReference type="PANTHER" id="PTHR23508:SF10">
    <property type="entry name" value="CARBOXYLIC ACID TRANSPORTER PROTEIN HOMOLOG"/>
    <property type="match status" value="1"/>
</dbReference>
<evidence type="ECO:0000256" key="2">
    <source>
        <dbReference type="ARBA" id="ARBA00022692"/>
    </source>
</evidence>
<accession>A0A0F2LPL1</accession>
<organism evidence="7">
    <name type="scientific">Candidatus Aramenus sulfurataquae</name>
    <dbReference type="NCBI Taxonomy" id="1326980"/>
    <lineage>
        <taxon>Archaea</taxon>
        <taxon>Thermoproteota</taxon>
        <taxon>Thermoprotei</taxon>
        <taxon>Sulfolobales</taxon>
        <taxon>Sulfolobaceae</taxon>
        <taxon>Candidatus Aramenus</taxon>
    </lineage>
</organism>
<reference evidence="7" key="1">
    <citation type="submission" date="2015-03" db="EMBL/GenBank/DDBJ databases">
        <title>Metagenome Sequencing of an Archaeal-Dominated Microbial Community from a Hot Spring at the Los Azufres Geothermal Field, Mexico.</title>
        <authorList>
            <person name="Servin-Garciduenas L.E."/>
            <person name="Martinez-Romero E."/>
        </authorList>
    </citation>
    <scope>NUCLEOTIDE SEQUENCE [LARGE SCALE GENOMIC DNA]</scope>
    <source>
        <strain evidence="7">AZ1-454</strain>
    </source>
</reference>
<sequence>MNRKDALRLFSVLIIFLLSAYCMYSITFVLLDIAKAFSVSLSAVVVAVTLSWIGGAFGGFIFGILADKFGRKKSLLLSIFLFSIFTILVYFIENIYELYVLWFLVGVGVNGENGISYAVVAELQFTHLRGFAGGLMQGLYAIGSLIGAVSAYLIVPTLGWRYLFLIVGLISLFSFLFWIWIPEEKWKGRVKMAVSEIFSRNLRRLTIIGSVLSLASFLYLIPAFSLMPTILQNLKVSNYDVIIAIADLISAVVYGIAGYLSDIKGRKNTSLYFSILAFVSSLLFLLFIDTGYLDFLVFLVFASSAFFAFFGVWMSELYPPSLRATGANFTLLIGRLIGGGFGPLLVSLIPMPLPRALGLDLLVTSLIAAISIFLI</sequence>
<keyword evidence="3 5" id="KW-1133">Transmembrane helix</keyword>
<proteinExistence type="predicted"/>
<name>A0A0F2LPL1_9CREN</name>
<feature type="transmembrane region" description="Helical" evidence="5">
    <location>
        <begin position="241"/>
        <end position="259"/>
    </location>
</feature>
<dbReference type="EMBL" id="JZWS01000109">
    <property type="protein sequence ID" value="KJR78420.1"/>
    <property type="molecule type" value="Genomic_DNA"/>
</dbReference>
<feature type="transmembrane region" description="Helical" evidence="5">
    <location>
        <begin position="132"/>
        <end position="154"/>
    </location>
</feature>
<dbReference type="InterPro" id="IPR036259">
    <property type="entry name" value="MFS_trans_sf"/>
</dbReference>
<feature type="domain" description="Major facilitator superfamily (MFS) profile" evidence="6">
    <location>
        <begin position="8"/>
        <end position="375"/>
    </location>
</feature>
<dbReference type="InterPro" id="IPR011701">
    <property type="entry name" value="MFS"/>
</dbReference>
<evidence type="ECO:0000256" key="5">
    <source>
        <dbReference type="SAM" id="Phobius"/>
    </source>
</evidence>
<evidence type="ECO:0000256" key="4">
    <source>
        <dbReference type="ARBA" id="ARBA00023136"/>
    </source>
</evidence>
<evidence type="ECO:0000256" key="3">
    <source>
        <dbReference type="ARBA" id="ARBA00022989"/>
    </source>
</evidence>
<feature type="transmembrane region" description="Helical" evidence="5">
    <location>
        <begin position="202"/>
        <end position="221"/>
    </location>
</feature>
<feature type="transmembrane region" description="Helical" evidence="5">
    <location>
        <begin position="326"/>
        <end position="350"/>
    </location>
</feature>
<feature type="transmembrane region" description="Helical" evidence="5">
    <location>
        <begin position="7"/>
        <end position="31"/>
    </location>
</feature>
<dbReference type="Pfam" id="PF07690">
    <property type="entry name" value="MFS_1"/>
    <property type="match status" value="1"/>
</dbReference>
<evidence type="ECO:0000259" key="6">
    <source>
        <dbReference type="PROSITE" id="PS50850"/>
    </source>
</evidence>
<dbReference type="Gene3D" id="1.20.1250.20">
    <property type="entry name" value="MFS general substrate transporter like domains"/>
    <property type="match status" value="2"/>
</dbReference>
<feature type="transmembrane region" description="Helical" evidence="5">
    <location>
        <begin position="98"/>
        <end position="120"/>
    </location>
</feature>
<comment type="subcellular location">
    <subcellularLocation>
        <location evidence="1">Membrane</location>
        <topology evidence="1">Multi-pass membrane protein</topology>
    </subcellularLocation>
</comment>
<feature type="transmembrane region" description="Helical" evidence="5">
    <location>
        <begin position="271"/>
        <end position="289"/>
    </location>
</feature>
<dbReference type="GO" id="GO:0005886">
    <property type="term" value="C:plasma membrane"/>
    <property type="evidence" value="ECO:0007669"/>
    <property type="project" value="TreeGrafter"/>
</dbReference>
<feature type="transmembrane region" description="Helical" evidence="5">
    <location>
        <begin position="356"/>
        <end position="374"/>
    </location>
</feature>
<dbReference type="GO" id="GO:0046943">
    <property type="term" value="F:carboxylic acid transmembrane transporter activity"/>
    <property type="evidence" value="ECO:0007669"/>
    <property type="project" value="TreeGrafter"/>
</dbReference>
<dbReference type="PANTHER" id="PTHR23508">
    <property type="entry name" value="CARBOXYLIC ACID TRANSPORTER PROTEIN HOMOLOG"/>
    <property type="match status" value="1"/>
</dbReference>
<feature type="transmembrane region" description="Helical" evidence="5">
    <location>
        <begin position="37"/>
        <end position="62"/>
    </location>
</feature>
<feature type="transmembrane region" description="Helical" evidence="5">
    <location>
        <begin position="295"/>
        <end position="314"/>
    </location>
</feature>
<keyword evidence="4 5" id="KW-0472">Membrane</keyword>
<gene>
    <name evidence="7" type="ORF">TQ35_07370</name>
</gene>
<feature type="transmembrane region" description="Helical" evidence="5">
    <location>
        <begin position="160"/>
        <end position="181"/>
    </location>
</feature>
<protein>
    <recommendedName>
        <fullName evidence="6">Major facilitator superfamily (MFS) profile domain-containing protein</fullName>
    </recommendedName>
</protein>
<comment type="caution">
    <text evidence="7">The sequence shown here is derived from an EMBL/GenBank/DDBJ whole genome shotgun (WGS) entry which is preliminary data.</text>
</comment>
<dbReference type="CDD" id="cd17316">
    <property type="entry name" value="MFS_SV2_like"/>
    <property type="match status" value="1"/>
</dbReference>
<keyword evidence="2 5" id="KW-0812">Transmembrane</keyword>
<evidence type="ECO:0000313" key="7">
    <source>
        <dbReference type="EMBL" id="KJR78420.1"/>
    </source>
</evidence>
<dbReference type="InterPro" id="IPR020846">
    <property type="entry name" value="MFS_dom"/>
</dbReference>
<dbReference type="SUPFAM" id="SSF103473">
    <property type="entry name" value="MFS general substrate transporter"/>
    <property type="match status" value="1"/>
</dbReference>
<dbReference type="PROSITE" id="PS50850">
    <property type="entry name" value="MFS"/>
    <property type="match status" value="1"/>
</dbReference>
<dbReference type="PATRIC" id="fig|1326980.8.peg.187"/>
<dbReference type="AlphaFoldDB" id="A0A0F2LPL1"/>
<feature type="transmembrane region" description="Helical" evidence="5">
    <location>
        <begin position="74"/>
        <end position="92"/>
    </location>
</feature>